<dbReference type="EMBL" id="JAACNH010000006">
    <property type="protein sequence ID" value="KAG8441348.1"/>
    <property type="molecule type" value="Genomic_DNA"/>
</dbReference>
<gene>
    <name evidence="14" type="ORF">GDO86_006906</name>
</gene>
<comment type="caution">
    <text evidence="14">The sequence shown here is derived from an EMBL/GenBank/DDBJ whole genome shotgun (WGS) entry which is preliminary data.</text>
</comment>
<sequence>MNESRGLHLRTIRWKNPKFLLVPLFLAMVILISFSYHSSIKSYNIIIEPSTETTTMQPTSPNSTANLPKPTVPLYPYHIEEASRCKGEVPLLMLLIPSVPQDVVIRDTVRKTWANESLIPGISIKRVFLLGIPSNNETQVAVEQESSVFHDIVQQDFMDTYHNLTLKTLMGLEWVSRFCPQAKYVMKIDTDMFFNPWFLVRNILEPDKPTKVGFITGQVIIGASPFRDPNNKWYIPVSLYPENQYPVYCSGTGYVFSNDLSSRIYNVGVEIPIFPFEDVFVGMCVKKLGMEFSRQGGYYFSQYRLQYNGCHFTKMVTVHQYSSEDLVKLWPDFLKAMETCT</sequence>
<evidence type="ECO:0000256" key="1">
    <source>
        <dbReference type="ARBA" id="ARBA00004323"/>
    </source>
</evidence>
<dbReference type="AlphaFoldDB" id="A0A8T2JCU8"/>
<dbReference type="OrthoDB" id="5957813at2759"/>
<dbReference type="GO" id="GO:0006629">
    <property type="term" value="P:lipid metabolic process"/>
    <property type="evidence" value="ECO:0007669"/>
    <property type="project" value="UniProtKB-KW"/>
</dbReference>
<keyword evidence="8 13" id="KW-1133">Transmembrane helix</keyword>
<keyword evidence="7 13" id="KW-0735">Signal-anchor</keyword>
<dbReference type="Proteomes" id="UP000812440">
    <property type="component" value="Chromosome 3"/>
</dbReference>
<dbReference type="GO" id="GO:0006493">
    <property type="term" value="P:protein O-linked glycosylation"/>
    <property type="evidence" value="ECO:0007669"/>
    <property type="project" value="TreeGrafter"/>
</dbReference>
<comment type="similarity">
    <text evidence="3 13">Belongs to the glycosyltransferase 31 family.</text>
</comment>
<evidence type="ECO:0000256" key="8">
    <source>
        <dbReference type="ARBA" id="ARBA00022989"/>
    </source>
</evidence>
<dbReference type="InterPro" id="IPR002659">
    <property type="entry name" value="Glyco_trans_31"/>
</dbReference>
<evidence type="ECO:0000256" key="9">
    <source>
        <dbReference type="ARBA" id="ARBA00023034"/>
    </source>
</evidence>
<name>A0A8T2JCU8_9PIPI</name>
<dbReference type="GO" id="GO:0000139">
    <property type="term" value="C:Golgi membrane"/>
    <property type="evidence" value="ECO:0007669"/>
    <property type="project" value="UniProtKB-SubCell"/>
</dbReference>
<evidence type="ECO:0000256" key="4">
    <source>
        <dbReference type="ARBA" id="ARBA00022676"/>
    </source>
</evidence>
<evidence type="ECO:0000313" key="14">
    <source>
        <dbReference type="EMBL" id="KAG8441348.1"/>
    </source>
</evidence>
<evidence type="ECO:0000256" key="12">
    <source>
        <dbReference type="ARBA" id="ARBA00023180"/>
    </source>
</evidence>
<feature type="transmembrane region" description="Helical" evidence="13">
    <location>
        <begin position="20"/>
        <end position="37"/>
    </location>
</feature>
<evidence type="ECO:0000256" key="2">
    <source>
        <dbReference type="ARBA" id="ARBA00004922"/>
    </source>
</evidence>
<reference evidence="14" key="1">
    <citation type="thesis" date="2020" institute="ProQuest LLC" country="789 East Eisenhower Parkway, Ann Arbor, MI, USA">
        <title>Comparative Genomics and Chromosome Evolution.</title>
        <authorList>
            <person name="Mudd A.B."/>
        </authorList>
    </citation>
    <scope>NUCLEOTIDE SEQUENCE</scope>
    <source>
        <strain evidence="14">Female2</strain>
        <tissue evidence="14">Blood</tissue>
    </source>
</reference>
<keyword evidence="15" id="KW-1185">Reference proteome</keyword>
<keyword evidence="5" id="KW-0808">Transferase</keyword>
<evidence type="ECO:0000256" key="13">
    <source>
        <dbReference type="RuleBase" id="RU363063"/>
    </source>
</evidence>
<dbReference type="Gene3D" id="3.90.550.50">
    <property type="match status" value="1"/>
</dbReference>
<dbReference type="EC" id="2.4.1.-" evidence="13"/>
<dbReference type="GO" id="GO:0008499">
    <property type="term" value="F:N-acetyl-beta-D-glucosaminide beta-(1,3)-galactosyltransferase activity"/>
    <property type="evidence" value="ECO:0007669"/>
    <property type="project" value="TreeGrafter"/>
</dbReference>
<evidence type="ECO:0000256" key="5">
    <source>
        <dbReference type="ARBA" id="ARBA00022679"/>
    </source>
</evidence>
<comment type="subcellular location">
    <subcellularLocation>
        <location evidence="1 13">Golgi apparatus membrane</location>
        <topology evidence="1 13">Single-pass type II membrane protein</topology>
    </subcellularLocation>
</comment>
<evidence type="ECO:0000313" key="15">
    <source>
        <dbReference type="Proteomes" id="UP000812440"/>
    </source>
</evidence>
<keyword evidence="12" id="KW-0325">Glycoprotein</keyword>
<comment type="pathway">
    <text evidence="2">Protein modification; protein glycosylation.</text>
</comment>
<keyword evidence="11 13" id="KW-0472">Membrane</keyword>
<keyword evidence="6 13" id="KW-0812">Transmembrane</keyword>
<evidence type="ECO:0000256" key="11">
    <source>
        <dbReference type="ARBA" id="ARBA00023136"/>
    </source>
</evidence>
<dbReference type="Pfam" id="PF01762">
    <property type="entry name" value="Galactosyl_T"/>
    <property type="match status" value="1"/>
</dbReference>
<evidence type="ECO:0000256" key="7">
    <source>
        <dbReference type="ARBA" id="ARBA00022968"/>
    </source>
</evidence>
<keyword evidence="9 13" id="KW-0333">Golgi apparatus</keyword>
<proteinExistence type="inferred from homology"/>
<accession>A0A8T2JCU8</accession>
<dbReference type="PANTHER" id="PTHR11214">
    <property type="entry name" value="BETA-1,3-N-ACETYLGLUCOSAMINYLTRANSFERASE"/>
    <property type="match status" value="1"/>
</dbReference>
<evidence type="ECO:0000256" key="6">
    <source>
        <dbReference type="ARBA" id="ARBA00022692"/>
    </source>
</evidence>
<evidence type="ECO:0000256" key="3">
    <source>
        <dbReference type="ARBA" id="ARBA00008661"/>
    </source>
</evidence>
<keyword evidence="4 13" id="KW-0328">Glycosyltransferase</keyword>
<organism evidence="14 15">
    <name type="scientific">Hymenochirus boettgeri</name>
    <name type="common">Congo dwarf clawed frog</name>
    <dbReference type="NCBI Taxonomy" id="247094"/>
    <lineage>
        <taxon>Eukaryota</taxon>
        <taxon>Metazoa</taxon>
        <taxon>Chordata</taxon>
        <taxon>Craniata</taxon>
        <taxon>Vertebrata</taxon>
        <taxon>Euteleostomi</taxon>
        <taxon>Amphibia</taxon>
        <taxon>Batrachia</taxon>
        <taxon>Anura</taxon>
        <taxon>Pipoidea</taxon>
        <taxon>Pipidae</taxon>
        <taxon>Pipinae</taxon>
        <taxon>Hymenochirus</taxon>
    </lineage>
</organism>
<evidence type="ECO:0000256" key="10">
    <source>
        <dbReference type="ARBA" id="ARBA00023098"/>
    </source>
</evidence>
<protein>
    <recommendedName>
        <fullName evidence="13">Hexosyltransferase</fullName>
        <ecNumber evidence="13">2.4.1.-</ecNumber>
    </recommendedName>
</protein>
<dbReference type="PANTHER" id="PTHR11214:SF19">
    <property type="entry name" value="BETA-1,3-GALACTOSYLTRANSFERASE 2"/>
    <property type="match status" value="1"/>
</dbReference>
<keyword evidence="10" id="KW-0443">Lipid metabolism</keyword>
<dbReference type="FunFam" id="3.90.550.50:FF:000001">
    <property type="entry name" value="Hexosyltransferase"/>
    <property type="match status" value="1"/>
</dbReference>